<gene>
    <name evidence="1" type="ORF">Mucpa_1828</name>
</gene>
<name>H1YAA0_9SPHI</name>
<reference evidence="1" key="1">
    <citation type="submission" date="2011-09" db="EMBL/GenBank/DDBJ databases">
        <title>The permanent draft genome of Mucilaginibacter paludis DSM 18603.</title>
        <authorList>
            <consortium name="US DOE Joint Genome Institute (JGI-PGF)"/>
            <person name="Lucas S."/>
            <person name="Han J."/>
            <person name="Lapidus A."/>
            <person name="Bruce D."/>
            <person name="Goodwin L."/>
            <person name="Pitluck S."/>
            <person name="Peters L."/>
            <person name="Kyrpides N."/>
            <person name="Mavromatis K."/>
            <person name="Ivanova N."/>
            <person name="Mikhailova N."/>
            <person name="Held B."/>
            <person name="Detter J.C."/>
            <person name="Tapia R."/>
            <person name="Han C."/>
            <person name="Land M."/>
            <person name="Hauser L."/>
            <person name="Markowitz V."/>
            <person name="Cheng J.-F."/>
            <person name="Hugenholtz P."/>
            <person name="Woyke T."/>
            <person name="Wu D."/>
            <person name="Tindall B."/>
            <person name="Brambilla E."/>
            <person name="Klenk H.-P."/>
            <person name="Eisen J.A."/>
        </authorList>
    </citation>
    <scope>NUCLEOTIDE SEQUENCE [LARGE SCALE GENOMIC DNA]</scope>
    <source>
        <strain evidence="1">DSM 18603</strain>
    </source>
</reference>
<keyword evidence="2" id="KW-1185">Reference proteome</keyword>
<evidence type="ECO:0000313" key="1">
    <source>
        <dbReference type="EMBL" id="EHQ25981.1"/>
    </source>
</evidence>
<organism evidence="1 2">
    <name type="scientific">Mucilaginibacter paludis DSM 18603</name>
    <dbReference type="NCBI Taxonomy" id="714943"/>
    <lineage>
        <taxon>Bacteria</taxon>
        <taxon>Pseudomonadati</taxon>
        <taxon>Bacteroidota</taxon>
        <taxon>Sphingobacteriia</taxon>
        <taxon>Sphingobacteriales</taxon>
        <taxon>Sphingobacteriaceae</taxon>
        <taxon>Mucilaginibacter</taxon>
    </lineage>
</organism>
<dbReference type="AlphaFoldDB" id="H1YAA0"/>
<sequence length="67" mass="7829">MHKTTAKIYLPDGLYILLYQQPLKFKYSPGLLNHPKNKLTIGSFDNWWNRVGKRMSKYIALKLCSEG</sequence>
<dbReference type="EMBL" id="CM001403">
    <property type="protein sequence ID" value="EHQ25981.1"/>
    <property type="molecule type" value="Genomic_DNA"/>
</dbReference>
<proteinExistence type="predicted"/>
<protein>
    <submittedName>
        <fullName evidence="1">Uncharacterized protein</fullName>
    </submittedName>
</protein>
<dbReference type="HOGENOM" id="CLU_2807752_0_0_10"/>
<dbReference type="Proteomes" id="UP000002774">
    <property type="component" value="Chromosome"/>
</dbReference>
<evidence type="ECO:0000313" key="2">
    <source>
        <dbReference type="Proteomes" id="UP000002774"/>
    </source>
</evidence>
<accession>H1YAA0</accession>
<dbReference type="STRING" id="714943.Mucpa_1828"/>